<evidence type="ECO:0000313" key="10">
    <source>
        <dbReference type="EMBL" id="KAK3310664.1"/>
    </source>
</evidence>
<dbReference type="Proteomes" id="UP001273166">
    <property type="component" value="Unassembled WGS sequence"/>
</dbReference>
<keyword evidence="3 7" id="KW-0813">Transport</keyword>
<comment type="caution">
    <text evidence="10">The sequence shown here is derived from an EMBL/GenBank/DDBJ whole genome shotgun (WGS) entry which is preliminary data.</text>
</comment>
<feature type="transmembrane region" description="Helical" evidence="8">
    <location>
        <begin position="290"/>
        <end position="308"/>
    </location>
</feature>
<evidence type="ECO:0000256" key="8">
    <source>
        <dbReference type="SAM" id="Phobius"/>
    </source>
</evidence>
<feature type="transmembrane region" description="Helical" evidence="8">
    <location>
        <begin position="356"/>
        <end position="379"/>
    </location>
</feature>
<dbReference type="FunFam" id="1.20.1250.20:FF:000117">
    <property type="entry name" value="MFS hexose transporter"/>
    <property type="match status" value="1"/>
</dbReference>
<dbReference type="RefSeq" id="XP_062726444.1">
    <property type="nucleotide sequence ID" value="XM_062864385.1"/>
</dbReference>
<dbReference type="PANTHER" id="PTHR48022">
    <property type="entry name" value="PLASTIDIC GLUCOSE TRANSPORTER 4"/>
    <property type="match status" value="1"/>
</dbReference>
<evidence type="ECO:0000256" key="7">
    <source>
        <dbReference type="RuleBase" id="RU003346"/>
    </source>
</evidence>
<keyword evidence="4 8" id="KW-0812">Transmembrane</keyword>
<feature type="transmembrane region" description="Helical" evidence="8">
    <location>
        <begin position="139"/>
        <end position="159"/>
    </location>
</feature>
<feature type="transmembrane region" description="Helical" evidence="8">
    <location>
        <begin position="80"/>
        <end position="102"/>
    </location>
</feature>
<organism evidence="10 11">
    <name type="scientific">Chaetomium strumarium</name>
    <dbReference type="NCBI Taxonomy" id="1170767"/>
    <lineage>
        <taxon>Eukaryota</taxon>
        <taxon>Fungi</taxon>
        <taxon>Dikarya</taxon>
        <taxon>Ascomycota</taxon>
        <taxon>Pezizomycotina</taxon>
        <taxon>Sordariomycetes</taxon>
        <taxon>Sordariomycetidae</taxon>
        <taxon>Sordariales</taxon>
        <taxon>Chaetomiaceae</taxon>
        <taxon>Chaetomium</taxon>
    </lineage>
</organism>
<dbReference type="InterPro" id="IPR036259">
    <property type="entry name" value="MFS_trans_sf"/>
</dbReference>
<dbReference type="AlphaFoldDB" id="A0AAJ0H341"/>
<name>A0AAJ0H341_9PEZI</name>
<comment type="subcellular location">
    <subcellularLocation>
        <location evidence="1">Membrane</location>
        <topology evidence="1">Multi-pass membrane protein</topology>
    </subcellularLocation>
</comment>
<accession>A0AAJ0H341</accession>
<feature type="transmembrane region" description="Helical" evidence="8">
    <location>
        <begin position="427"/>
        <end position="448"/>
    </location>
</feature>
<dbReference type="Gene3D" id="1.20.1250.20">
    <property type="entry name" value="MFS general substrate transporter like domains"/>
    <property type="match status" value="1"/>
</dbReference>
<comment type="similarity">
    <text evidence="2 7">Belongs to the major facilitator superfamily. Sugar transporter (TC 2.A.1.1) family.</text>
</comment>
<dbReference type="InterPro" id="IPR003663">
    <property type="entry name" value="Sugar/inositol_transpt"/>
</dbReference>
<feature type="transmembrane region" description="Helical" evidence="8">
    <location>
        <begin position="38"/>
        <end position="60"/>
    </location>
</feature>
<dbReference type="EMBL" id="JAUDZG010000001">
    <property type="protein sequence ID" value="KAK3310664.1"/>
    <property type="molecule type" value="Genomic_DNA"/>
</dbReference>
<evidence type="ECO:0000256" key="4">
    <source>
        <dbReference type="ARBA" id="ARBA00022692"/>
    </source>
</evidence>
<feature type="transmembrane region" description="Helical" evidence="8">
    <location>
        <begin position="109"/>
        <end position="127"/>
    </location>
</feature>
<evidence type="ECO:0000256" key="3">
    <source>
        <dbReference type="ARBA" id="ARBA00022448"/>
    </source>
</evidence>
<reference evidence="10" key="2">
    <citation type="submission" date="2023-06" db="EMBL/GenBank/DDBJ databases">
        <authorList>
            <consortium name="Lawrence Berkeley National Laboratory"/>
            <person name="Mondo S.J."/>
            <person name="Hensen N."/>
            <person name="Bonometti L."/>
            <person name="Westerberg I."/>
            <person name="Brannstrom I.O."/>
            <person name="Guillou S."/>
            <person name="Cros-Aarteil S."/>
            <person name="Calhoun S."/>
            <person name="Haridas S."/>
            <person name="Kuo A."/>
            <person name="Pangilinan J."/>
            <person name="Riley R."/>
            <person name="Labutti K."/>
            <person name="Andreopoulos B."/>
            <person name="Lipzen A."/>
            <person name="Chen C."/>
            <person name="Yanf M."/>
            <person name="Daum C."/>
            <person name="Ng V."/>
            <person name="Clum A."/>
            <person name="Steindorff A."/>
            <person name="Ohm R."/>
            <person name="Martin F."/>
            <person name="Silar P."/>
            <person name="Natvig D."/>
            <person name="Lalanne C."/>
            <person name="Gautier V."/>
            <person name="Ament-Velasquez S.L."/>
            <person name="Kruys A."/>
            <person name="Hutchinson M.I."/>
            <person name="Powell A.J."/>
            <person name="Barry K."/>
            <person name="Miller A.N."/>
            <person name="Grigoriev I.V."/>
            <person name="Debuchy R."/>
            <person name="Gladieux P."/>
            <person name="Thoren M.H."/>
            <person name="Johannesson H."/>
        </authorList>
    </citation>
    <scope>NUCLEOTIDE SEQUENCE</scope>
    <source>
        <strain evidence="10">CBS 333.67</strain>
    </source>
</reference>
<evidence type="ECO:0000256" key="2">
    <source>
        <dbReference type="ARBA" id="ARBA00010992"/>
    </source>
</evidence>
<dbReference type="PROSITE" id="PS50850">
    <property type="entry name" value="MFS"/>
    <property type="match status" value="1"/>
</dbReference>
<evidence type="ECO:0000313" key="11">
    <source>
        <dbReference type="Proteomes" id="UP001273166"/>
    </source>
</evidence>
<dbReference type="GeneID" id="87883214"/>
<dbReference type="GO" id="GO:0005351">
    <property type="term" value="F:carbohydrate:proton symporter activity"/>
    <property type="evidence" value="ECO:0007669"/>
    <property type="project" value="TreeGrafter"/>
</dbReference>
<dbReference type="NCBIfam" id="TIGR00879">
    <property type="entry name" value="SP"/>
    <property type="match status" value="1"/>
</dbReference>
<dbReference type="InterPro" id="IPR020846">
    <property type="entry name" value="MFS_dom"/>
</dbReference>
<reference evidence="10" key="1">
    <citation type="journal article" date="2023" name="Mol. Phylogenet. Evol.">
        <title>Genome-scale phylogeny and comparative genomics of the fungal order Sordariales.</title>
        <authorList>
            <person name="Hensen N."/>
            <person name="Bonometti L."/>
            <person name="Westerberg I."/>
            <person name="Brannstrom I.O."/>
            <person name="Guillou S."/>
            <person name="Cros-Aarteil S."/>
            <person name="Calhoun S."/>
            <person name="Haridas S."/>
            <person name="Kuo A."/>
            <person name="Mondo S."/>
            <person name="Pangilinan J."/>
            <person name="Riley R."/>
            <person name="LaButti K."/>
            <person name="Andreopoulos B."/>
            <person name="Lipzen A."/>
            <person name="Chen C."/>
            <person name="Yan M."/>
            <person name="Daum C."/>
            <person name="Ng V."/>
            <person name="Clum A."/>
            <person name="Steindorff A."/>
            <person name="Ohm R.A."/>
            <person name="Martin F."/>
            <person name="Silar P."/>
            <person name="Natvig D.O."/>
            <person name="Lalanne C."/>
            <person name="Gautier V."/>
            <person name="Ament-Velasquez S.L."/>
            <person name="Kruys A."/>
            <person name="Hutchinson M.I."/>
            <person name="Powell A.J."/>
            <person name="Barry K."/>
            <person name="Miller A.N."/>
            <person name="Grigoriev I.V."/>
            <person name="Debuchy R."/>
            <person name="Gladieux P."/>
            <person name="Hiltunen Thoren M."/>
            <person name="Johannesson H."/>
        </authorList>
    </citation>
    <scope>NUCLEOTIDE SEQUENCE</scope>
    <source>
        <strain evidence="10">CBS 333.67</strain>
    </source>
</reference>
<dbReference type="PANTHER" id="PTHR48022:SF31">
    <property type="entry name" value="HEXOSE TRANSPORTER"/>
    <property type="match status" value="1"/>
</dbReference>
<gene>
    <name evidence="10" type="ORF">B0T15DRAFT_387459</name>
</gene>
<feature type="transmembrane region" description="Helical" evidence="8">
    <location>
        <begin position="328"/>
        <end position="349"/>
    </location>
</feature>
<dbReference type="Pfam" id="PF00083">
    <property type="entry name" value="Sugar_tr"/>
    <property type="match status" value="1"/>
</dbReference>
<keyword evidence="6 8" id="KW-0472">Membrane</keyword>
<keyword evidence="11" id="KW-1185">Reference proteome</keyword>
<dbReference type="SUPFAM" id="SSF103473">
    <property type="entry name" value="MFS general substrate transporter"/>
    <property type="match status" value="1"/>
</dbReference>
<proteinExistence type="inferred from homology"/>
<feature type="transmembrane region" description="Helical" evidence="8">
    <location>
        <begin position="199"/>
        <end position="220"/>
    </location>
</feature>
<sequence length="528" mass="58875">MGILPKKKPNAEATVVAQEEAPEFERVQWTKDPGLRKLYFFAFVLCIASATTGYDGMFFNSVQNFETWKAYFHNPEGSDLGLLGALYQIGSLVSIPLVPILADRFGRKLPIAIGCVIMIVGAVLQAACQNLGTFMGGRVMLGFGNSLAQICSPMLLTELCHPQHRGRLTTVYNCLWNVGALIVSWISFGTNFVNNDWAWRVPALLQAIPSVIQLAFIFWVPESPRYLMAKDKHDKALKILAKYHANGNANHPTVQFEFREIKETIRLEFEAKKSSSYLDFFRTKGNRYRFAVLISLGIFSQWSGNAIISNYASKLYDTAGVTDPTAKLGLSAGQTVLSLIVSITMALLVDKVGRRPMFLAATGGMFGTFIFWTLTSALYDAHGLDGARYAMLFFIWVFSIFYALAWSGLLVGYAIEILPYKLRAKGLMVMNLTVQAALTLNTYANPVAFKAFEGKPDEGIRGSTWKLYLIYTCWIFLELCFVYFMYIETKGPTLEELAKIIDGDEAAVAHIDIHQVEKEAAINEEKVA</sequence>
<dbReference type="GO" id="GO:0016020">
    <property type="term" value="C:membrane"/>
    <property type="evidence" value="ECO:0007669"/>
    <property type="project" value="UniProtKB-SubCell"/>
</dbReference>
<feature type="transmembrane region" description="Helical" evidence="8">
    <location>
        <begin position="171"/>
        <end position="193"/>
    </location>
</feature>
<evidence type="ECO:0000259" key="9">
    <source>
        <dbReference type="PROSITE" id="PS50850"/>
    </source>
</evidence>
<keyword evidence="5 8" id="KW-1133">Transmembrane helix</keyword>
<evidence type="ECO:0000256" key="6">
    <source>
        <dbReference type="ARBA" id="ARBA00023136"/>
    </source>
</evidence>
<evidence type="ECO:0000256" key="1">
    <source>
        <dbReference type="ARBA" id="ARBA00004141"/>
    </source>
</evidence>
<feature type="domain" description="Major facilitator superfamily (MFS) profile" evidence="9">
    <location>
        <begin position="41"/>
        <end position="490"/>
    </location>
</feature>
<protein>
    <submittedName>
        <fullName evidence="10">Sugar transporter</fullName>
    </submittedName>
</protein>
<dbReference type="PROSITE" id="PS00216">
    <property type="entry name" value="SUGAR_TRANSPORT_1"/>
    <property type="match status" value="1"/>
</dbReference>
<dbReference type="InterPro" id="IPR005828">
    <property type="entry name" value="MFS_sugar_transport-like"/>
</dbReference>
<dbReference type="InterPro" id="IPR050360">
    <property type="entry name" value="MFS_Sugar_Transporters"/>
</dbReference>
<dbReference type="InterPro" id="IPR005829">
    <property type="entry name" value="Sugar_transporter_CS"/>
</dbReference>
<feature type="transmembrane region" description="Helical" evidence="8">
    <location>
        <begin position="468"/>
        <end position="487"/>
    </location>
</feature>
<keyword evidence="10" id="KW-0762">Sugar transport</keyword>
<feature type="transmembrane region" description="Helical" evidence="8">
    <location>
        <begin position="391"/>
        <end position="415"/>
    </location>
</feature>
<evidence type="ECO:0000256" key="5">
    <source>
        <dbReference type="ARBA" id="ARBA00022989"/>
    </source>
</evidence>